<keyword evidence="2" id="KW-0808">Transferase</keyword>
<evidence type="ECO:0000256" key="2">
    <source>
        <dbReference type="ARBA" id="ARBA00022679"/>
    </source>
</evidence>
<evidence type="ECO:0000313" key="5">
    <source>
        <dbReference type="EMBL" id="EGG30573.1"/>
    </source>
</evidence>
<reference evidence="5 6" key="1">
    <citation type="journal article" date="2011" name="J. Bacteriol.">
        <title>Genome sequence of strain IMCC3088, a proteorhodopsin-containing marine bacterium belonging to the OM60/NOR5 clade.</title>
        <authorList>
            <person name="Jang Y."/>
            <person name="Oh H.M."/>
            <person name="Kang I."/>
            <person name="Lee K."/>
            <person name="Yang S.J."/>
            <person name="Cho J.C."/>
        </authorList>
    </citation>
    <scope>NUCLEOTIDE SEQUENCE [LARGE SCALE GENOMIC DNA]</scope>
    <source>
        <strain evidence="5 6">IMCC3088</strain>
    </source>
</reference>
<name>F3KZ86_9GAMM</name>
<dbReference type="Proteomes" id="UP000005615">
    <property type="component" value="Unassembled WGS sequence"/>
</dbReference>
<dbReference type="InterPro" id="IPR002173">
    <property type="entry name" value="Carboh/pur_kinase_PfkB_CS"/>
</dbReference>
<dbReference type="InterPro" id="IPR050306">
    <property type="entry name" value="PfkB_Carbo_kinase"/>
</dbReference>
<dbReference type="GO" id="GO:0019698">
    <property type="term" value="P:D-galacturonate catabolic process"/>
    <property type="evidence" value="ECO:0007669"/>
    <property type="project" value="TreeGrafter"/>
</dbReference>
<evidence type="ECO:0000259" key="4">
    <source>
        <dbReference type="Pfam" id="PF00294"/>
    </source>
</evidence>
<keyword evidence="6" id="KW-1185">Reference proteome</keyword>
<keyword evidence="3 5" id="KW-0418">Kinase</keyword>
<dbReference type="InterPro" id="IPR011611">
    <property type="entry name" value="PfkB_dom"/>
</dbReference>
<comment type="similarity">
    <text evidence="1">Belongs to the carbohydrate kinase PfkB family.</text>
</comment>
<evidence type="ECO:0000313" key="6">
    <source>
        <dbReference type="Proteomes" id="UP000005615"/>
    </source>
</evidence>
<evidence type="ECO:0000256" key="3">
    <source>
        <dbReference type="ARBA" id="ARBA00022777"/>
    </source>
</evidence>
<dbReference type="AlphaFoldDB" id="F3KZ86"/>
<dbReference type="STRING" id="2518989.IMCC3088_197"/>
<dbReference type="PROSITE" id="PS00584">
    <property type="entry name" value="PFKB_KINASES_2"/>
    <property type="match status" value="1"/>
</dbReference>
<dbReference type="Pfam" id="PF00294">
    <property type="entry name" value="PfkB"/>
    <property type="match status" value="1"/>
</dbReference>
<feature type="domain" description="Carbohydrate kinase PfkB" evidence="4">
    <location>
        <begin position="11"/>
        <end position="310"/>
    </location>
</feature>
<dbReference type="OrthoDB" id="9776822at2"/>
<accession>F3KZ86</accession>
<dbReference type="GO" id="GO:0042840">
    <property type="term" value="P:D-glucuronate catabolic process"/>
    <property type="evidence" value="ECO:0007669"/>
    <property type="project" value="TreeGrafter"/>
</dbReference>
<dbReference type="SUPFAM" id="SSF53613">
    <property type="entry name" value="Ribokinase-like"/>
    <property type="match status" value="1"/>
</dbReference>
<dbReference type="eggNOG" id="COG0524">
    <property type="taxonomic scope" value="Bacteria"/>
</dbReference>
<dbReference type="PANTHER" id="PTHR43085:SF15">
    <property type="entry name" value="2-DEHYDRO-3-DEOXYGLUCONOKINASE"/>
    <property type="match status" value="1"/>
</dbReference>
<gene>
    <name evidence="5" type="ORF">IMCC3088_197</name>
</gene>
<organism evidence="5 6">
    <name type="scientific">Aequoribacter fuscus</name>
    <dbReference type="NCBI Taxonomy" id="2518989"/>
    <lineage>
        <taxon>Bacteria</taxon>
        <taxon>Pseudomonadati</taxon>
        <taxon>Pseudomonadota</taxon>
        <taxon>Gammaproteobacteria</taxon>
        <taxon>Cellvibrionales</taxon>
        <taxon>Halieaceae</taxon>
        <taxon>Aequoribacter</taxon>
    </lineage>
</organism>
<evidence type="ECO:0000256" key="1">
    <source>
        <dbReference type="ARBA" id="ARBA00010688"/>
    </source>
</evidence>
<dbReference type="GO" id="GO:0005829">
    <property type="term" value="C:cytosol"/>
    <property type="evidence" value="ECO:0007669"/>
    <property type="project" value="TreeGrafter"/>
</dbReference>
<dbReference type="GO" id="GO:0008673">
    <property type="term" value="F:2-dehydro-3-deoxygluconokinase activity"/>
    <property type="evidence" value="ECO:0007669"/>
    <property type="project" value="TreeGrafter"/>
</dbReference>
<dbReference type="CDD" id="cd01166">
    <property type="entry name" value="KdgK"/>
    <property type="match status" value="1"/>
</dbReference>
<sequence>MFDFAQLGSSKVLAIGECMIELAFPEGLVGSTPNSRIAMGGDTLNTSIYMARLGVSVSFLTGLGSDPYSEWLQQQWREEGVGLEQVHVLEHALPGLYAIQTDEHGERSFHYWRAQSAAKQWFTQADSVPEWSQIFAGYSVIYVSGITLSLMSEPARQAFYEAIKQWKRPDRTLVFDINYRARGWASVSEAATSLNAMIGLTDVALPTLEDEIALFGGSEQTVIERYRDAGVQELLIKRGPEGVLLVDVNTQELVPALLVDNVIDTTGAGDSYNGAYLSARIKGMNPVDAAKAAHGLAAKVIGCRGAILPKEFMPSVI</sequence>
<dbReference type="RefSeq" id="WP_009574726.1">
    <property type="nucleotide sequence ID" value="NZ_AEIG01000011.1"/>
</dbReference>
<comment type="caution">
    <text evidence="5">The sequence shown here is derived from an EMBL/GenBank/DDBJ whole genome shotgun (WGS) entry which is preliminary data.</text>
</comment>
<dbReference type="InterPro" id="IPR029056">
    <property type="entry name" value="Ribokinase-like"/>
</dbReference>
<dbReference type="Gene3D" id="3.40.1190.20">
    <property type="match status" value="1"/>
</dbReference>
<dbReference type="GO" id="GO:0006974">
    <property type="term" value="P:DNA damage response"/>
    <property type="evidence" value="ECO:0007669"/>
    <property type="project" value="TreeGrafter"/>
</dbReference>
<protein>
    <submittedName>
        <fullName evidence="5">2-dehydro-3-deoxygluconate kinase</fullName>
    </submittedName>
</protein>
<dbReference type="EMBL" id="AEIG01000011">
    <property type="protein sequence ID" value="EGG30573.1"/>
    <property type="molecule type" value="Genomic_DNA"/>
</dbReference>
<dbReference type="PANTHER" id="PTHR43085">
    <property type="entry name" value="HEXOKINASE FAMILY MEMBER"/>
    <property type="match status" value="1"/>
</dbReference>
<proteinExistence type="inferred from homology"/>